<keyword evidence="4" id="KW-0418">Kinase</keyword>
<evidence type="ECO:0000256" key="3">
    <source>
        <dbReference type="ARBA" id="ARBA00022741"/>
    </source>
</evidence>
<dbReference type="GO" id="GO:0005524">
    <property type="term" value="F:ATP binding"/>
    <property type="evidence" value="ECO:0007669"/>
    <property type="project" value="UniProtKB-KW"/>
</dbReference>
<dbReference type="InterPro" id="IPR011611">
    <property type="entry name" value="PfkB_dom"/>
</dbReference>
<dbReference type="GO" id="GO:0008443">
    <property type="term" value="F:phosphofructokinase activity"/>
    <property type="evidence" value="ECO:0007669"/>
    <property type="project" value="TreeGrafter"/>
</dbReference>
<feature type="domain" description="Carbohydrate kinase PfkB" evidence="7">
    <location>
        <begin position="16"/>
        <end position="294"/>
    </location>
</feature>
<keyword evidence="3" id="KW-0547">Nucleotide-binding</keyword>
<dbReference type="PIRSF" id="PIRSF000535">
    <property type="entry name" value="1PFK/6PFK/LacC"/>
    <property type="match status" value="1"/>
</dbReference>
<dbReference type="AlphaFoldDB" id="A0A0P6XFP3"/>
<dbReference type="InterPro" id="IPR017583">
    <property type="entry name" value="Tagatose/fructose_Pkinase"/>
</dbReference>
<dbReference type="STRING" id="869279.SE15_13175"/>
<accession>A0A0P6XFP3</accession>
<dbReference type="Pfam" id="PF00294">
    <property type="entry name" value="PfkB"/>
    <property type="match status" value="1"/>
</dbReference>
<dbReference type="Gene3D" id="3.40.1190.20">
    <property type="match status" value="1"/>
</dbReference>
<dbReference type="CDD" id="cd01164">
    <property type="entry name" value="FruK_PfkB_like"/>
    <property type="match status" value="1"/>
</dbReference>
<dbReference type="EMBL" id="LGKO01000006">
    <property type="protein sequence ID" value="KPL82062.1"/>
    <property type="molecule type" value="Genomic_DNA"/>
</dbReference>
<proteinExistence type="inferred from homology"/>
<evidence type="ECO:0000256" key="2">
    <source>
        <dbReference type="ARBA" id="ARBA00022679"/>
    </source>
</evidence>
<gene>
    <name evidence="8" type="ORF">SE15_13175</name>
</gene>
<keyword evidence="2 6" id="KW-0808">Transferase</keyword>
<evidence type="ECO:0000313" key="8">
    <source>
        <dbReference type="EMBL" id="KPL82062.1"/>
    </source>
</evidence>
<dbReference type="NCBIfam" id="TIGR03168">
    <property type="entry name" value="1-PFK"/>
    <property type="match status" value="1"/>
</dbReference>
<evidence type="ECO:0000256" key="5">
    <source>
        <dbReference type="ARBA" id="ARBA00022840"/>
    </source>
</evidence>
<evidence type="ECO:0000313" key="9">
    <source>
        <dbReference type="Proteomes" id="UP000050544"/>
    </source>
</evidence>
<name>A0A0P6XFP3_9CHLR</name>
<reference evidence="8 9" key="1">
    <citation type="submission" date="2015-07" db="EMBL/GenBank/DDBJ databases">
        <title>Whole genome sequence of Thermanaerothrix daxensis DSM 23592.</title>
        <authorList>
            <person name="Hemp J."/>
            <person name="Ward L.M."/>
            <person name="Pace L.A."/>
            <person name="Fischer W.W."/>
        </authorList>
    </citation>
    <scope>NUCLEOTIDE SEQUENCE [LARGE SCALE GENOMIC DNA]</scope>
    <source>
        <strain evidence="8 9">GNS-1</strain>
    </source>
</reference>
<comment type="similarity">
    <text evidence="1">Belongs to the carbohydrate kinase PfkB family.</text>
</comment>
<dbReference type="PANTHER" id="PTHR46566:SF2">
    <property type="entry name" value="ATP-DEPENDENT 6-PHOSPHOFRUCTOKINASE ISOZYME 2"/>
    <property type="match status" value="1"/>
</dbReference>
<dbReference type="GO" id="GO:0005829">
    <property type="term" value="C:cytosol"/>
    <property type="evidence" value="ECO:0007669"/>
    <property type="project" value="TreeGrafter"/>
</dbReference>
<dbReference type="PANTHER" id="PTHR46566">
    <property type="entry name" value="1-PHOSPHOFRUCTOKINASE-RELATED"/>
    <property type="match status" value="1"/>
</dbReference>
<comment type="caution">
    <text evidence="8">The sequence shown here is derived from an EMBL/GenBank/DDBJ whole genome shotgun (WGS) entry which is preliminary data.</text>
</comment>
<sequence length="315" mass="34204">MELLMILTVTFHPALDRILAAHQLRPDAVNRVQVVREYGGGKGNNVARALHRLGAPVLAFGFQGGWTGRIARRAFKREGVPTQFVSCRASTRISTLLIENATGHGYTLYEPGQAVSEKEMRKLKAQFLQLIGGFQIALFCGSAQSPALARLLADMISEAKQRGVVCVLDSSGQALREGIQAQPFMVKVNREELEEWLGETLETPAQLIEALLRVHRLGIALVAVTQGEDGLMVTDGKTLWQGSLKMNTVINVMGCGDSLLAGMTYALMNGLRLPEIVRWGVACGAANTQVLGAGFIHRADVEALLPQVQLTHIEL</sequence>
<keyword evidence="9" id="KW-1185">Reference proteome</keyword>
<evidence type="ECO:0000256" key="1">
    <source>
        <dbReference type="ARBA" id="ARBA00010688"/>
    </source>
</evidence>
<protein>
    <recommendedName>
        <fullName evidence="7">Carbohydrate kinase PfkB domain-containing protein</fullName>
    </recommendedName>
</protein>
<dbReference type="InterPro" id="IPR029056">
    <property type="entry name" value="Ribokinase-like"/>
</dbReference>
<dbReference type="Proteomes" id="UP000050544">
    <property type="component" value="Unassembled WGS sequence"/>
</dbReference>
<dbReference type="PROSITE" id="PS00583">
    <property type="entry name" value="PFKB_KINASES_1"/>
    <property type="match status" value="1"/>
</dbReference>
<dbReference type="SUPFAM" id="SSF53613">
    <property type="entry name" value="Ribokinase-like"/>
    <property type="match status" value="1"/>
</dbReference>
<organism evidence="8 9">
    <name type="scientific">Thermanaerothrix daxensis</name>
    <dbReference type="NCBI Taxonomy" id="869279"/>
    <lineage>
        <taxon>Bacteria</taxon>
        <taxon>Bacillati</taxon>
        <taxon>Chloroflexota</taxon>
        <taxon>Anaerolineae</taxon>
        <taxon>Anaerolineales</taxon>
        <taxon>Anaerolineaceae</taxon>
        <taxon>Thermanaerothrix</taxon>
    </lineage>
</organism>
<evidence type="ECO:0000259" key="7">
    <source>
        <dbReference type="Pfam" id="PF00294"/>
    </source>
</evidence>
<keyword evidence="5" id="KW-0067">ATP-binding</keyword>
<dbReference type="InterPro" id="IPR002173">
    <property type="entry name" value="Carboh/pur_kinase_PfkB_CS"/>
</dbReference>
<evidence type="ECO:0000256" key="4">
    <source>
        <dbReference type="ARBA" id="ARBA00022777"/>
    </source>
</evidence>
<evidence type="ECO:0000256" key="6">
    <source>
        <dbReference type="PIRNR" id="PIRNR000535"/>
    </source>
</evidence>